<dbReference type="InterPro" id="IPR012467">
    <property type="entry name" value="DUF1684"/>
</dbReference>
<accession>A0A383CGW2</accession>
<protein>
    <recommendedName>
        <fullName evidence="2">DUF1684 domain-containing protein</fullName>
    </recommendedName>
</protein>
<dbReference type="PANTHER" id="PTHR41913">
    <property type="entry name" value="DUF1684 DOMAIN-CONTAINING PROTEIN"/>
    <property type="match status" value="1"/>
</dbReference>
<reference evidence="1" key="1">
    <citation type="submission" date="2018-05" db="EMBL/GenBank/DDBJ databases">
        <authorList>
            <person name="Lanie J.A."/>
            <person name="Ng W.-L."/>
            <person name="Kazmierczak K.M."/>
            <person name="Andrzejewski T.M."/>
            <person name="Davidsen T.M."/>
            <person name="Wayne K.J."/>
            <person name="Tettelin H."/>
            <person name="Glass J.I."/>
            <person name="Rusch D."/>
            <person name="Podicherti R."/>
            <person name="Tsui H.-C.T."/>
            <person name="Winkler M.E."/>
        </authorList>
    </citation>
    <scope>NUCLEOTIDE SEQUENCE</scope>
</reference>
<proteinExistence type="predicted"/>
<dbReference type="Pfam" id="PF07920">
    <property type="entry name" value="DUF1684"/>
    <property type="match status" value="1"/>
</dbReference>
<feature type="non-terminal residue" evidence="1">
    <location>
        <position position="1"/>
    </location>
</feature>
<evidence type="ECO:0000313" key="1">
    <source>
        <dbReference type="EMBL" id="SVE31310.1"/>
    </source>
</evidence>
<dbReference type="PANTHER" id="PTHR41913:SF1">
    <property type="entry name" value="DUF1684 DOMAIN-CONTAINING PROTEIN"/>
    <property type="match status" value="1"/>
</dbReference>
<name>A0A383CGW2_9ZZZZ</name>
<sequence length="102" mass="11310">YDQQAPGIITFKRNGKKYSLEPNTSGESMSVIFMDGTTGQETFSGGRFLLLDKPDDQGKIILDFNKALNFPCAFNAFTTCPVPPEKNRLTLMVSAGERAYIH</sequence>
<dbReference type="EMBL" id="UINC01208658">
    <property type="protein sequence ID" value="SVE31310.1"/>
    <property type="molecule type" value="Genomic_DNA"/>
</dbReference>
<gene>
    <name evidence="1" type="ORF">METZ01_LOCUS484164</name>
</gene>
<organism evidence="1">
    <name type="scientific">marine metagenome</name>
    <dbReference type="NCBI Taxonomy" id="408172"/>
    <lineage>
        <taxon>unclassified sequences</taxon>
        <taxon>metagenomes</taxon>
        <taxon>ecological metagenomes</taxon>
    </lineage>
</organism>
<evidence type="ECO:0008006" key="2">
    <source>
        <dbReference type="Google" id="ProtNLM"/>
    </source>
</evidence>
<dbReference type="AlphaFoldDB" id="A0A383CGW2"/>